<dbReference type="Proteomes" id="UP000252792">
    <property type="component" value="Unassembled WGS sequence"/>
</dbReference>
<protein>
    <submittedName>
        <fullName evidence="1">Uncharacterized protein</fullName>
    </submittedName>
</protein>
<gene>
    <name evidence="1" type="ORF">DFP80_11130</name>
</gene>
<dbReference type="RefSeq" id="WP_113917583.1">
    <property type="nucleotide sequence ID" value="NZ_QNSE01000011.1"/>
</dbReference>
<evidence type="ECO:0000313" key="1">
    <source>
        <dbReference type="EMBL" id="RBP80507.1"/>
    </source>
</evidence>
<sequence>MNFSQSIIVSVLVVGVGWSAALLQPQVANAHSTEGKPKAQLASVQMEAQNGEDMQESVVRSKARTIVGASDTLDIADVGKLWQAFNDNTVLHARLKKAPTRVFVAYQDFSNDFKRAHISIGYERTIVPLADAGISLKPGLHIQILAPAKYTSEEIEKAWQTLDYRRPIEQVIEVYQLSADNTVMASNMLVLYGE</sequence>
<dbReference type="AlphaFoldDB" id="A0A366J0Y6"/>
<name>A0A366J0Y6_9GAMM</name>
<organism evidence="1 2">
    <name type="scientific">Marinomonas rhizomae</name>
    <dbReference type="NCBI Taxonomy" id="491948"/>
    <lineage>
        <taxon>Bacteria</taxon>
        <taxon>Pseudomonadati</taxon>
        <taxon>Pseudomonadota</taxon>
        <taxon>Gammaproteobacteria</taxon>
        <taxon>Oceanospirillales</taxon>
        <taxon>Oceanospirillaceae</taxon>
        <taxon>Marinomonas</taxon>
    </lineage>
</organism>
<reference evidence="1 2" key="1">
    <citation type="submission" date="2018-06" db="EMBL/GenBank/DDBJ databases">
        <title>Genomic Encyclopedia of Type Strains, Phase III (KMG-III): the genomes of soil and plant-associated and newly described type strains.</title>
        <authorList>
            <person name="Whitman W."/>
        </authorList>
    </citation>
    <scope>NUCLEOTIDE SEQUENCE [LARGE SCALE GENOMIC DNA]</scope>
    <source>
        <strain evidence="1 2">CECT 7377</strain>
    </source>
</reference>
<keyword evidence="2" id="KW-1185">Reference proteome</keyword>
<comment type="caution">
    <text evidence="1">The sequence shown here is derived from an EMBL/GenBank/DDBJ whole genome shotgun (WGS) entry which is preliminary data.</text>
</comment>
<dbReference type="EMBL" id="QNSE01000011">
    <property type="protein sequence ID" value="RBP80507.1"/>
    <property type="molecule type" value="Genomic_DNA"/>
</dbReference>
<dbReference type="OrthoDB" id="5870161at2"/>
<proteinExistence type="predicted"/>
<evidence type="ECO:0000313" key="2">
    <source>
        <dbReference type="Proteomes" id="UP000252792"/>
    </source>
</evidence>
<accession>A0A366J0Y6</accession>